<dbReference type="EMBL" id="CP108057">
    <property type="protein sequence ID" value="WUO46812.1"/>
    <property type="molecule type" value="Genomic_DNA"/>
</dbReference>
<evidence type="ECO:0000313" key="3">
    <source>
        <dbReference type="EMBL" id="WUO46812.1"/>
    </source>
</evidence>
<name>A0ABZ1RJ27_9ACTN</name>
<protein>
    <submittedName>
        <fullName evidence="3">SMI1/KNR4 family protein</fullName>
    </submittedName>
</protein>
<evidence type="ECO:0000256" key="1">
    <source>
        <dbReference type="SAM" id="MobiDB-lite"/>
    </source>
</evidence>
<gene>
    <name evidence="3" type="ORF">OHU17_13695</name>
</gene>
<reference evidence="3" key="1">
    <citation type="submission" date="2022-10" db="EMBL/GenBank/DDBJ databases">
        <title>The complete genomes of actinobacterial strains from the NBC collection.</title>
        <authorList>
            <person name="Joergensen T.S."/>
            <person name="Alvarez Arevalo M."/>
            <person name="Sterndorff E.B."/>
            <person name="Faurdal D."/>
            <person name="Vuksanovic O."/>
            <person name="Mourched A.-S."/>
            <person name="Charusanti P."/>
            <person name="Shaw S."/>
            <person name="Blin K."/>
            <person name="Weber T."/>
        </authorList>
    </citation>
    <scope>NUCLEOTIDE SEQUENCE</scope>
    <source>
        <strain evidence="3">NBC_00283</strain>
    </source>
</reference>
<accession>A0ABZ1RJ27</accession>
<dbReference type="Gene3D" id="3.40.1580.10">
    <property type="entry name" value="SMI1/KNR4-like"/>
    <property type="match status" value="1"/>
</dbReference>
<dbReference type="RefSeq" id="WP_079195933.1">
    <property type="nucleotide sequence ID" value="NZ_BMVE01000001.1"/>
</dbReference>
<sequence>MTENARIKALEQIMPATHGADEDIDWRAAEAAWATRFPADFVAFMGRFGAGSINGEASILLPLPKPGLQWDPAEMAEETANARHAWEAEGGRAAFDVDPESIIAWGVTGGSDILCWLTTDPDPDRWPVLVCGRHSADTFAVYPYGMAEFLYRLCSDEFDVSPVSITFWDGGHLSFVHWRKAQRRWQEGRNPETGEPDPYAGEFADQ</sequence>
<evidence type="ECO:0000313" key="4">
    <source>
        <dbReference type="Proteomes" id="UP001432075"/>
    </source>
</evidence>
<dbReference type="SUPFAM" id="SSF160631">
    <property type="entry name" value="SMI1/KNR4-like"/>
    <property type="match status" value="1"/>
</dbReference>
<evidence type="ECO:0000259" key="2">
    <source>
        <dbReference type="Pfam" id="PF09346"/>
    </source>
</evidence>
<proteinExistence type="predicted"/>
<dbReference type="InterPro" id="IPR037883">
    <property type="entry name" value="Knr4/Smi1-like_sf"/>
</dbReference>
<feature type="domain" description="Knr4/Smi1-like" evidence="2">
    <location>
        <begin position="25"/>
        <end position="142"/>
    </location>
</feature>
<dbReference type="Pfam" id="PF09346">
    <property type="entry name" value="SMI1_KNR4"/>
    <property type="match status" value="1"/>
</dbReference>
<organism evidence="3 4">
    <name type="scientific">Streptomyces goshikiensis</name>
    <dbReference type="NCBI Taxonomy" id="1942"/>
    <lineage>
        <taxon>Bacteria</taxon>
        <taxon>Bacillati</taxon>
        <taxon>Actinomycetota</taxon>
        <taxon>Actinomycetes</taxon>
        <taxon>Kitasatosporales</taxon>
        <taxon>Streptomycetaceae</taxon>
        <taxon>Streptomyces</taxon>
    </lineage>
</organism>
<keyword evidence="4" id="KW-1185">Reference proteome</keyword>
<dbReference type="Proteomes" id="UP001432075">
    <property type="component" value="Chromosome"/>
</dbReference>
<dbReference type="InterPro" id="IPR018958">
    <property type="entry name" value="Knr4/Smi1-like_dom"/>
</dbReference>
<feature type="region of interest" description="Disordered" evidence="1">
    <location>
        <begin position="185"/>
        <end position="206"/>
    </location>
</feature>